<accession>A0A4Z1CT59</accession>
<protein>
    <submittedName>
        <fullName evidence="2">Uncharacterized protein</fullName>
    </submittedName>
</protein>
<reference evidence="4 5" key="1">
    <citation type="submission" date="2019-03" db="EMBL/GenBank/DDBJ databases">
        <authorList>
            <person name="Li J."/>
        </authorList>
    </citation>
    <scope>NUCLEOTIDE SEQUENCE [LARGE SCALE GENOMIC DNA]</scope>
    <source>
        <strain evidence="4">2251</strain>
        <strain evidence="3 5">3058</strain>
    </source>
</reference>
<dbReference type="OrthoDB" id="7632202at2"/>
<dbReference type="KEGG" id="plia:E4191_03000"/>
<name>A0A4P7HNZ2_9RHOB</name>
<gene>
    <name evidence="2" type="ORF">E4191_03000</name>
    <name evidence="3" type="ORF">E4L95_01125</name>
</gene>
<feature type="transmembrane region" description="Helical" evidence="1">
    <location>
        <begin position="24"/>
        <end position="45"/>
    </location>
</feature>
<evidence type="ECO:0000313" key="2">
    <source>
        <dbReference type="EMBL" id="QBX36034.1"/>
    </source>
</evidence>
<reference evidence="2" key="2">
    <citation type="journal article" date="2020" name="Int. J. Syst. Evol. Microbiol.">
        <title>Paracoccus liaowanqingii sp. nov., isolated from Tibetan antelope (Pantholops hodgsonii).</title>
        <authorList>
            <person name="Li J."/>
            <person name="Lu S."/>
            <person name="Jin D."/>
            <person name="Yang J."/>
            <person name="Lai X.H."/>
            <person name="Huang Y."/>
            <person name="Tian Z."/>
            <person name="Dong K."/>
            <person name="Zhang S."/>
            <person name="Lei W."/>
            <person name="Pu J."/>
            <person name="Zhang G."/>
            <person name="Wu X."/>
            <person name="Huang Y."/>
            <person name="Ren Z."/>
            <person name="Wang S."/>
            <person name="Xu J."/>
        </authorList>
    </citation>
    <scope>NUCLEOTIDE SEQUENCE</scope>
    <source>
        <strain evidence="2">2251</strain>
    </source>
</reference>
<dbReference type="EMBL" id="CP038439">
    <property type="protein sequence ID" value="QBX36034.1"/>
    <property type="molecule type" value="Genomic_DNA"/>
</dbReference>
<keyword evidence="1" id="KW-1133">Transmembrane helix</keyword>
<evidence type="ECO:0000313" key="3">
    <source>
        <dbReference type="EMBL" id="TGN68502.1"/>
    </source>
</evidence>
<sequence length="112" mass="12435">MLDPSGGDASGGGREGGGKRVALIRLWLILLAAQVLFYVLLRLYIRSRHVERLENRWDARHPEQAGNTAARRAFVAKAMTGFNRSLRARLALLVFVLPTLAILGIVVTVNWQ</sequence>
<keyword evidence="1" id="KW-0472">Membrane</keyword>
<dbReference type="Proteomes" id="UP000297972">
    <property type="component" value="Unassembled WGS sequence"/>
</dbReference>
<evidence type="ECO:0000313" key="4">
    <source>
        <dbReference type="Proteomes" id="UP000296374"/>
    </source>
</evidence>
<evidence type="ECO:0000256" key="1">
    <source>
        <dbReference type="SAM" id="Phobius"/>
    </source>
</evidence>
<dbReference type="AlphaFoldDB" id="A0A4P7HNZ2"/>
<keyword evidence="5" id="KW-1185">Reference proteome</keyword>
<keyword evidence="1" id="KW-0812">Transmembrane</keyword>
<evidence type="ECO:0000313" key="5">
    <source>
        <dbReference type="Proteomes" id="UP000297972"/>
    </source>
</evidence>
<accession>A0A4P7HNZ2</accession>
<proteinExistence type="predicted"/>
<organism evidence="2 4">
    <name type="scientific">Paracoccus liaowanqingii</name>
    <dbReference type="NCBI Taxonomy" id="2560053"/>
    <lineage>
        <taxon>Bacteria</taxon>
        <taxon>Pseudomonadati</taxon>
        <taxon>Pseudomonadota</taxon>
        <taxon>Alphaproteobacteria</taxon>
        <taxon>Rhodobacterales</taxon>
        <taxon>Paracoccaceae</taxon>
        <taxon>Paracoccus</taxon>
    </lineage>
</organism>
<dbReference type="EMBL" id="SRPG01000005">
    <property type="protein sequence ID" value="TGN68502.1"/>
    <property type="molecule type" value="Genomic_DNA"/>
</dbReference>
<dbReference type="Proteomes" id="UP000296374">
    <property type="component" value="Chromosome"/>
</dbReference>
<feature type="transmembrane region" description="Helical" evidence="1">
    <location>
        <begin position="90"/>
        <end position="111"/>
    </location>
</feature>